<evidence type="ECO:0000256" key="4">
    <source>
        <dbReference type="ARBA" id="ARBA00022723"/>
    </source>
</evidence>
<dbReference type="CDD" id="cd00326">
    <property type="entry name" value="alpha_CA"/>
    <property type="match status" value="1"/>
</dbReference>
<dbReference type="InterPro" id="IPR001148">
    <property type="entry name" value="CA_dom"/>
</dbReference>
<gene>
    <name evidence="10" type="primary">CA1</name>
</gene>
<dbReference type="EMBL" id="LN609531">
    <property type="protein sequence ID" value="CEF71777.1"/>
    <property type="molecule type" value="mRNA"/>
</dbReference>
<evidence type="ECO:0000256" key="6">
    <source>
        <dbReference type="ARBA" id="ARBA00023239"/>
    </source>
</evidence>
<accession>A0A098D014</accession>
<sequence>MFLLGCVGEVVSRVGGAWRAPLLIPCSRVAKSTSSGAQRPTVAFLRSASQANSRFFSTSTSKKSSDMSWSHRPSLGCADVTEWQKHFPAAAGKRQSPIDLTKGEYNEELAGKALQISYKEARECTLVNNGHSVQVNFKPSIGGLTGGPVTDNFEIAQYHFHWGAGDDKGSEHTVDGKYYPNELHLVHWNTSKFSSVSEAISEPNGLTVLGIFLEAGEENVELKKITDRFDKVKHCSQEIPIEDPICLKGLLPEDTKSFWSYDGSLTTPPCYESVNWIVFRKPITVSKEQLAAFRSLDEAKEGSDPEQHQALVDNYRPVCELNDRKLSTTFEE</sequence>
<dbReference type="SUPFAM" id="SSF51069">
    <property type="entry name" value="Carbonic anhydrase"/>
    <property type="match status" value="1"/>
</dbReference>
<evidence type="ECO:0000313" key="10">
    <source>
        <dbReference type="EMBL" id="CEF71777.1"/>
    </source>
</evidence>
<comment type="function">
    <text evidence="1 8">Reversible hydration of carbon dioxide.</text>
</comment>
<organism evidence="10">
    <name type="scientific">Sycon ciliatum</name>
    <dbReference type="NCBI Taxonomy" id="27933"/>
    <lineage>
        <taxon>Eukaryota</taxon>
        <taxon>Metazoa</taxon>
        <taxon>Porifera</taxon>
        <taxon>Calcarea</taxon>
        <taxon>Calcaronea</taxon>
        <taxon>Leucosolenida</taxon>
        <taxon>Sycettidae</taxon>
        <taxon>Sycon</taxon>
    </lineage>
</organism>
<protein>
    <recommendedName>
        <fullName evidence="3 8">Carbonic anhydrase</fullName>
        <ecNumber evidence="3 8">4.2.1.1</ecNumber>
    </recommendedName>
</protein>
<evidence type="ECO:0000256" key="1">
    <source>
        <dbReference type="ARBA" id="ARBA00002904"/>
    </source>
</evidence>
<dbReference type="GO" id="GO:0004089">
    <property type="term" value="F:carbonate dehydratase activity"/>
    <property type="evidence" value="ECO:0007669"/>
    <property type="project" value="UniProtKB-UniRule"/>
</dbReference>
<dbReference type="SMART" id="SM01057">
    <property type="entry name" value="Carb_anhydrase"/>
    <property type="match status" value="1"/>
</dbReference>
<dbReference type="InterPro" id="IPR023561">
    <property type="entry name" value="Carbonic_anhydrase_a-class"/>
</dbReference>
<keyword evidence="5 8" id="KW-0862">Zinc</keyword>
<evidence type="ECO:0000256" key="7">
    <source>
        <dbReference type="ARBA" id="ARBA00048348"/>
    </source>
</evidence>
<dbReference type="SMR" id="A0A098D014"/>
<dbReference type="InterPro" id="IPR018338">
    <property type="entry name" value="Carbonic_anhydrase_a-class_CS"/>
</dbReference>
<dbReference type="InterPro" id="IPR036398">
    <property type="entry name" value="CA_dom_sf"/>
</dbReference>
<dbReference type="PANTHER" id="PTHR18952">
    <property type="entry name" value="CARBONIC ANHYDRASE"/>
    <property type="match status" value="1"/>
</dbReference>
<dbReference type="PROSITE" id="PS00162">
    <property type="entry name" value="ALPHA_CA_1"/>
    <property type="match status" value="1"/>
</dbReference>
<feature type="domain" description="Alpha-carbonic anhydrase" evidence="9">
    <location>
        <begin position="67"/>
        <end position="330"/>
    </location>
</feature>
<dbReference type="EC" id="4.2.1.1" evidence="3 8"/>
<evidence type="ECO:0000256" key="8">
    <source>
        <dbReference type="RuleBase" id="RU367011"/>
    </source>
</evidence>
<dbReference type="PROSITE" id="PS51144">
    <property type="entry name" value="ALPHA_CA_2"/>
    <property type="match status" value="1"/>
</dbReference>
<dbReference type="Pfam" id="PF00194">
    <property type="entry name" value="Carb_anhydrase"/>
    <property type="match status" value="1"/>
</dbReference>
<evidence type="ECO:0000256" key="2">
    <source>
        <dbReference type="ARBA" id="ARBA00010718"/>
    </source>
</evidence>
<comment type="similarity">
    <text evidence="2 8">Belongs to the alpha-carbonic anhydrase family.</text>
</comment>
<feature type="non-terminal residue" evidence="10">
    <location>
        <position position="332"/>
    </location>
</feature>
<keyword evidence="6 8" id="KW-0456">Lyase</keyword>
<dbReference type="Gene3D" id="3.10.200.10">
    <property type="entry name" value="Alpha carbonic anhydrase"/>
    <property type="match status" value="1"/>
</dbReference>
<proteinExistence type="evidence at transcript level"/>
<comment type="cofactor">
    <cofactor evidence="8">
        <name>Zn(2+)</name>
        <dbReference type="ChEBI" id="CHEBI:29105"/>
    </cofactor>
</comment>
<name>A0A098D014_9METZ</name>
<evidence type="ECO:0000259" key="9">
    <source>
        <dbReference type="PROSITE" id="PS51144"/>
    </source>
</evidence>
<comment type="catalytic activity">
    <reaction evidence="7 8">
        <text>hydrogencarbonate + H(+) = CO2 + H2O</text>
        <dbReference type="Rhea" id="RHEA:10748"/>
        <dbReference type="ChEBI" id="CHEBI:15377"/>
        <dbReference type="ChEBI" id="CHEBI:15378"/>
        <dbReference type="ChEBI" id="CHEBI:16526"/>
        <dbReference type="ChEBI" id="CHEBI:17544"/>
        <dbReference type="EC" id="4.2.1.1"/>
    </reaction>
</comment>
<dbReference type="GO" id="GO:0008270">
    <property type="term" value="F:zinc ion binding"/>
    <property type="evidence" value="ECO:0007669"/>
    <property type="project" value="UniProtKB-UniRule"/>
</dbReference>
<dbReference type="AlphaFoldDB" id="A0A098D014"/>
<evidence type="ECO:0000256" key="3">
    <source>
        <dbReference type="ARBA" id="ARBA00012925"/>
    </source>
</evidence>
<evidence type="ECO:0000256" key="5">
    <source>
        <dbReference type="ARBA" id="ARBA00022833"/>
    </source>
</evidence>
<dbReference type="PANTHER" id="PTHR18952:SF265">
    <property type="entry name" value="CARBONIC ANHYDRASE"/>
    <property type="match status" value="1"/>
</dbReference>
<keyword evidence="4 8" id="KW-0479">Metal-binding</keyword>
<feature type="non-terminal residue" evidence="10">
    <location>
        <position position="1"/>
    </location>
</feature>
<reference evidence="10" key="1">
    <citation type="submission" date="2014-09" db="EMBL/GenBank/DDBJ databases">
        <title>Calcareous sponge genomes reveal complex evolution of alpha-carbonic anhydrases and two key biomineralization enzymes.</title>
        <authorList>
            <person name="Voigt O."/>
            <person name="Adamski M."/>
            <person name="Sluzek K."/>
            <person name="Adamska M."/>
        </authorList>
    </citation>
    <scope>NUCLEOTIDE SEQUENCE</scope>
</reference>